<keyword evidence="5" id="KW-1185">Reference proteome</keyword>
<name>X6M3G8_RETFI</name>
<dbReference type="EMBL" id="ASPP01025280">
    <property type="protein sequence ID" value="ETO08181.1"/>
    <property type="molecule type" value="Genomic_DNA"/>
</dbReference>
<feature type="domain" description="Rab-GAP TBC" evidence="3">
    <location>
        <begin position="97"/>
        <end position="223"/>
    </location>
</feature>
<protein>
    <recommendedName>
        <fullName evidence="3">Rab-GAP TBC domain-containing protein</fullName>
    </recommendedName>
</protein>
<dbReference type="Gene3D" id="1.10.8.270">
    <property type="entry name" value="putative rabgap domain of human tbc1 domain family member 14 like domains"/>
    <property type="match status" value="1"/>
</dbReference>
<reference evidence="4 5" key="1">
    <citation type="journal article" date="2013" name="Curr. Biol.">
        <title>The Genome of the Foraminiferan Reticulomyxa filosa.</title>
        <authorList>
            <person name="Glockner G."/>
            <person name="Hulsmann N."/>
            <person name="Schleicher M."/>
            <person name="Noegel A.A."/>
            <person name="Eichinger L."/>
            <person name="Gallinger C."/>
            <person name="Pawlowski J."/>
            <person name="Sierra R."/>
            <person name="Euteneuer U."/>
            <person name="Pillet L."/>
            <person name="Moustafa A."/>
            <person name="Platzer M."/>
            <person name="Groth M."/>
            <person name="Szafranski K."/>
            <person name="Schliwa M."/>
        </authorList>
    </citation>
    <scope>NUCLEOTIDE SEQUENCE [LARGE SCALE GENOMIC DNA]</scope>
</reference>
<dbReference type="InterPro" id="IPR000195">
    <property type="entry name" value="Rab-GAP-TBC_dom"/>
</dbReference>
<evidence type="ECO:0000313" key="5">
    <source>
        <dbReference type="Proteomes" id="UP000023152"/>
    </source>
</evidence>
<gene>
    <name evidence="4" type="ORF">RFI_29208</name>
</gene>
<keyword evidence="2" id="KW-0812">Transmembrane</keyword>
<organism evidence="4 5">
    <name type="scientific">Reticulomyxa filosa</name>
    <dbReference type="NCBI Taxonomy" id="46433"/>
    <lineage>
        <taxon>Eukaryota</taxon>
        <taxon>Sar</taxon>
        <taxon>Rhizaria</taxon>
        <taxon>Retaria</taxon>
        <taxon>Foraminifera</taxon>
        <taxon>Monothalamids</taxon>
        <taxon>Reticulomyxidae</taxon>
        <taxon>Reticulomyxa</taxon>
    </lineage>
</organism>
<feature type="transmembrane region" description="Helical" evidence="2">
    <location>
        <begin position="201"/>
        <end position="227"/>
    </location>
</feature>
<keyword evidence="2" id="KW-1133">Transmembrane helix</keyword>
<dbReference type="InterPro" id="IPR035969">
    <property type="entry name" value="Rab-GAP_TBC_sf"/>
</dbReference>
<comment type="caution">
    <text evidence="4">The sequence shown here is derived from an EMBL/GenBank/DDBJ whole genome shotgun (WGS) entry which is preliminary data.</text>
</comment>
<evidence type="ECO:0000256" key="2">
    <source>
        <dbReference type="SAM" id="Phobius"/>
    </source>
</evidence>
<dbReference type="Proteomes" id="UP000023152">
    <property type="component" value="Unassembled WGS sequence"/>
</dbReference>
<feature type="transmembrane region" description="Helical" evidence="2">
    <location>
        <begin position="169"/>
        <end position="189"/>
    </location>
</feature>
<evidence type="ECO:0000256" key="1">
    <source>
        <dbReference type="SAM" id="MobiDB-lite"/>
    </source>
</evidence>
<proteinExistence type="predicted"/>
<feature type="compositionally biased region" description="Basic and acidic residues" evidence="1">
    <location>
        <begin position="86"/>
        <end position="111"/>
    </location>
</feature>
<keyword evidence="2" id="KW-0472">Membrane</keyword>
<evidence type="ECO:0000259" key="3">
    <source>
        <dbReference type="Pfam" id="PF00566"/>
    </source>
</evidence>
<dbReference type="SUPFAM" id="SSF47923">
    <property type="entry name" value="Ypt/Rab-GAP domain of gyp1p"/>
    <property type="match status" value="1"/>
</dbReference>
<accession>X6M3G8</accession>
<sequence>NDNDNGKDEDCNLVEPVISEFTHGKKKSEPPSSEIVEKGIILEECSWNILHQYDEKNDVVFQQELEMKSKIGNKVYEIEEKCVLDDSPKSKDTESNEANTKNKEKIKKEEKKEEEEEEDEENLELWRGIMKDVNRTLQYREFFRKYSTKYSLGNVLYIWAKSRGGKRGYLQGMNELAAVILCALSYDYIQIMEGDNLFGQFFYFYFYFFSSFNYVHILICTFFFLIFKKKKVVTRY</sequence>
<dbReference type="OrthoDB" id="27140at2759"/>
<dbReference type="AlphaFoldDB" id="X6M3G8"/>
<evidence type="ECO:0000313" key="4">
    <source>
        <dbReference type="EMBL" id="ETO08181.1"/>
    </source>
</evidence>
<dbReference type="Pfam" id="PF00566">
    <property type="entry name" value="RabGAP-TBC"/>
    <property type="match status" value="1"/>
</dbReference>
<feature type="non-terminal residue" evidence="4">
    <location>
        <position position="1"/>
    </location>
</feature>
<feature type="region of interest" description="Disordered" evidence="1">
    <location>
        <begin position="86"/>
        <end position="118"/>
    </location>
</feature>